<dbReference type="PANTHER" id="PTHR34001">
    <property type="entry name" value="BLL7405 PROTEIN"/>
    <property type="match status" value="1"/>
</dbReference>
<keyword evidence="2 6" id="KW-0732">Signal</keyword>
<gene>
    <name evidence="8" type="ORF">H0S73_25425</name>
</gene>
<feature type="chain" id="PRO_5032326880" evidence="6">
    <location>
        <begin position="25"/>
        <end position="265"/>
    </location>
</feature>
<keyword evidence="3" id="KW-0472">Membrane</keyword>
<accession>A0A838BWD4</accession>
<dbReference type="SUPFAM" id="SSF56925">
    <property type="entry name" value="OMPA-like"/>
    <property type="match status" value="1"/>
</dbReference>
<dbReference type="PANTHER" id="PTHR34001:SF3">
    <property type="entry name" value="BLL7405 PROTEIN"/>
    <property type="match status" value="1"/>
</dbReference>
<evidence type="ECO:0000259" key="7">
    <source>
        <dbReference type="Pfam" id="PF13505"/>
    </source>
</evidence>
<feature type="signal peptide" evidence="6">
    <location>
        <begin position="1"/>
        <end position="24"/>
    </location>
</feature>
<comment type="caution">
    <text evidence="8">The sequence shown here is derived from an EMBL/GenBank/DDBJ whole genome shotgun (WGS) entry which is preliminary data.</text>
</comment>
<evidence type="ECO:0000313" key="9">
    <source>
        <dbReference type="Proteomes" id="UP000572984"/>
    </source>
</evidence>
<organism evidence="8 9">
    <name type="scientific">Microvirga mediterraneensis</name>
    <dbReference type="NCBI Taxonomy" id="2754695"/>
    <lineage>
        <taxon>Bacteria</taxon>
        <taxon>Pseudomonadati</taxon>
        <taxon>Pseudomonadota</taxon>
        <taxon>Alphaproteobacteria</taxon>
        <taxon>Hyphomicrobiales</taxon>
        <taxon>Methylobacteriaceae</taxon>
        <taxon>Microvirga</taxon>
    </lineage>
</organism>
<comment type="subcellular location">
    <subcellularLocation>
        <location evidence="1">Cell outer membrane</location>
    </subcellularLocation>
</comment>
<proteinExistence type="inferred from homology"/>
<dbReference type="Gene3D" id="2.40.160.20">
    <property type="match status" value="1"/>
</dbReference>
<dbReference type="EMBL" id="JACDXJ010000007">
    <property type="protein sequence ID" value="MBA1159422.1"/>
    <property type="molecule type" value="Genomic_DNA"/>
</dbReference>
<dbReference type="Pfam" id="PF13505">
    <property type="entry name" value="OMP_b-brl"/>
    <property type="match status" value="1"/>
</dbReference>
<keyword evidence="4" id="KW-0998">Cell outer membrane</keyword>
<feature type="domain" description="Outer membrane protein beta-barrel" evidence="7">
    <location>
        <begin position="36"/>
        <end position="197"/>
    </location>
</feature>
<sequence>MKIRILGLLATTALTTAGFSAASAADLPVRSAPPAPVIAAVPVFTWTGFYVGGNAGWGFRTEDREPVVLSGPGIPAGLAGTLNFDDDDGGFVGGGQIGYNYQTGNFVFGVEADIQWRDTGDDEDVTFSPGVGNTGVFVPGTFASQEPDWFGTVRARAGVAFDRVLVYATGGLAYTEDNTGWTAGGGVEWALPTNWNLFGSNAVTFGVEGLWVSLDQDDDGSTGPIGTFTPAGGTTPVNVFMPARDDDENEFFVARAKLNFKFGTY</sequence>
<evidence type="ECO:0000256" key="5">
    <source>
        <dbReference type="ARBA" id="ARBA00038306"/>
    </source>
</evidence>
<comment type="similarity">
    <text evidence="5">Belongs to the Omp25/RopB family.</text>
</comment>
<evidence type="ECO:0000256" key="2">
    <source>
        <dbReference type="ARBA" id="ARBA00022729"/>
    </source>
</evidence>
<evidence type="ECO:0000256" key="6">
    <source>
        <dbReference type="SAM" id="SignalP"/>
    </source>
</evidence>
<reference evidence="8 9" key="1">
    <citation type="submission" date="2020-07" db="EMBL/GenBank/DDBJ databases">
        <title>Draft genome and description of Microvirga mediterraneensis Marseille-Q2068 sp. nov.</title>
        <authorList>
            <person name="Boxberger M."/>
        </authorList>
    </citation>
    <scope>NUCLEOTIDE SEQUENCE [LARGE SCALE GENOMIC DNA]</scope>
    <source>
        <strain evidence="8 9">Marseille-Q2068</strain>
    </source>
</reference>
<dbReference type="InterPro" id="IPR051692">
    <property type="entry name" value="OMP-like"/>
</dbReference>
<protein>
    <submittedName>
        <fullName evidence="8">Porin family protein</fullName>
    </submittedName>
</protein>
<evidence type="ECO:0000313" key="8">
    <source>
        <dbReference type="EMBL" id="MBA1159422.1"/>
    </source>
</evidence>
<keyword evidence="9" id="KW-1185">Reference proteome</keyword>
<dbReference type="InterPro" id="IPR011250">
    <property type="entry name" value="OMP/PagP_B-barrel"/>
</dbReference>
<dbReference type="AlphaFoldDB" id="A0A838BWD4"/>
<evidence type="ECO:0000256" key="4">
    <source>
        <dbReference type="ARBA" id="ARBA00023237"/>
    </source>
</evidence>
<dbReference type="InterPro" id="IPR027385">
    <property type="entry name" value="Beta-barrel_OMP"/>
</dbReference>
<evidence type="ECO:0000256" key="3">
    <source>
        <dbReference type="ARBA" id="ARBA00023136"/>
    </source>
</evidence>
<dbReference type="Proteomes" id="UP000572984">
    <property type="component" value="Unassembled WGS sequence"/>
</dbReference>
<evidence type="ECO:0000256" key="1">
    <source>
        <dbReference type="ARBA" id="ARBA00004442"/>
    </source>
</evidence>
<name>A0A838BWD4_9HYPH</name>
<dbReference type="RefSeq" id="WP_181055010.1">
    <property type="nucleotide sequence ID" value="NZ_JACDXJ010000007.1"/>
</dbReference>